<feature type="repeat" description="TPR" evidence="3">
    <location>
        <begin position="93"/>
        <end position="126"/>
    </location>
</feature>
<keyword evidence="5" id="KW-1185">Reference proteome</keyword>
<feature type="repeat" description="TPR" evidence="3">
    <location>
        <begin position="321"/>
        <end position="354"/>
    </location>
</feature>
<dbReference type="SMART" id="SM00028">
    <property type="entry name" value="TPR"/>
    <property type="match status" value="7"/>
</dbReference>
<protein>
    <recommendedName>
        <fullName evidence="6">Kinesin light chain</fullName>
    </recommendedName>
</protein>
<evidence type="ECO:0000313" key="4">
    <source>
        <dbReference type="EMBL" id="CAJ1962977.1"/>
    </source>
</evidence>
<organism evidence="4 5">
    <name type="scientific">Cylindrotheca closterium</name>
    <dbReference type="NCBI Taxonomy" id="2856"/>
    <lineage>
        <taxon>Eukaryota</taxon>
        <taxon>Sar</taxon>
        <taxon>Stramenopiles</taxon>
        <taxon>Ochrophyta</taxon>
        <taxon>Bacillariophyta</taxon>
        <taxon>Bacillariophyceae</taxon>
        <taxon>Bacillariophycidae</taxon>
        <taxon>Bacillariales</taxon>
        <taxon>Bacillariaceae</taxon>
        <taxon>Cylindrotheca</taxon>
    </lineage>
</organism>
<proteinExistence type="predicted"/>
<dbReference type="Proteomes" id="UP001295423">
    <property type="component" value="Unassembled WGS sequence"/>
</dbReference>
<keyword evidence="1" id="KW-0677">Repeat</keyword>
<reference evidence="4" key="1">
    <citation type="submission" date="2023-08" db="EMBL/GenBank/DDBJ databases">
        <authorList>
            <person name="Audoor S."/>
            <person name="Bilcke G."/>
        </authorList>
    </citation>
    <scope>NUCLEOTIDE SEQUENCE</scope>
</reference>
<evidence type="ECO:0000313" key="5">
    <source>
        <dbReference type="Proteomes" id="UP001295423"/>
    </source>
</evidence>
<evidence type="ECO:0008006" key="6">
    <source>
        <dbReference type="Google" id="ProtNLM"/>
    </source>
</evidence>
<dbReference type="Gene3D" id="1.25.40.10">
    <property type="entry name" value="Tetratricopeptide repeat domain"/>
    <property type="match status" value="3"/>
</dbReference>
<dbReference type="Pfam" id="PF13374">
    <property type="entry name" value="TPR_10"/>
    <property type="match status" value="2"/>
</dbReference>
<feature type="repeat" description="TPR" evidence="3">
    <location>
        <begin position="264"/>
        <end position="297"/>
    </location>
</feature>
<accession>A0AAD2G4T7</accession>
<name>A0AAD2G4T7_9STRA</name>
<dbReference type="PANTHER" id="PTHR45641">
    <property type="entry name" value="TETRATRICOPEPTIDE REPEAT PROTEIN (AFU_ORTHOLOGUE AFUA_6G03870)"/>
    <property type="match status" value="1"/>
</dbReference>
<dbReference type="EMBL" id="CAKOGP040002125">
    <property type="protein sequence ID" value="CAJ1962977.1"/>
    <property type="molecule type" value="Genomic_DNA"/>
</dbReference>
<dbReference type="AlphaFoldDB" id="A0AAD2G4T7"/>
<dbReference type="SUPFAM" id="SSF48452">
    <property type="entry name" value="TPR-like"/>
    <property type="match status" value="2"/>
</dbReference>
<evidence type="ECO:0000256" key="2">
    <source>
        <dbReference type="ARBA" id="ARBA00022803"/>
    </source>
</evidence>
<keyword evidence="2 3" id="KW-0802">TPR repeat</keyword>
<dbReference type="InterPro" id="IPR011990">
    <property type="entry name" value="TPR-like_helical_dom_sf"/>
</dbReference>
<dbReference type="Pfam" id="PF13424">
    <property type="entry name" value="TPR_12"/>
    <property type="match status" value="3"/>
</dbReference>
<dbReference type="PANTHER" id="PTHR45641:SF19">
    <property type="entry name" value="NEPHROCYSTIN-3"/>
    <property type="match status" value="1"/>
</dbReference>
<dbReference type="PROSITE" id="PS50005">
    <property type="entry name" value="TPR"/>
    <property type="match status" value="4"/>
</dbReference>
<gene>
    <name evidence="4" type="ORF">CYCCA115_LOCUS19949</name>
</gene>
<comment type="caution">
    <text evidence="4">The sequence shown here is derived from an EMBL/GenBank/DDBJ whole genome shotgun (WGS) entry which is preliminary data.</text>
</comment>
<sequence>MEDNEQDWVEKLVKKSLVYFKQRNFQKAKGILAKVLKIRTKEFGEDNVSVADTLFYIGMVLKEEGNFNEALAKLKSALEIQLKKLGESHIDTINTYEVIGRVFLRSGNSDKAQEMFRKVLDNRLESLPHSLFHLMDLSQDLVLAFRNEDNLSEAIKIQRLVLAKLLQFYGEDSSEVTRVYISIAMLLKDQSRLDDALQMLDKSIEICSRLQHQGGFDTMILAGALLNKAGCLEKQRNFEGAMEVYNRVLLIQKEALGEMHPSTAETYAYLADAYANQNMSEDAIKAYAKAINNRKANFGDGHPSTKKVSSSLRLLKREKKARSLYEQGLVMKAQEDLEKAIQFFHEALDIFKGVYDVHPNMAVIYENISAVKVEQSLLEDGIAASAQALKIRRRTLGDDNAYTKGRMEVHRSLLRRLLENRNHKQGN</sequence>
<feature type="repeat" description="TPR" evidence="3">
    <location>
        <begin position="51"/>
        <end position="84"/>
    </location>
</feature>
<dbReference type="InterPro" id="IPR019734">
    <property type="entry name" value="TPR_rpt"/>
</dbReference>
<evidence type="ECO:0000256" key="1">
    <source>
        <dbReference type="ARBA" id="ARBA00022737"/>
    </source>
</evidence>
<evidence type="ECO:0000256" key="3">
    <source>
        <dbReference type="PROSITE-ProRule" id="PRU00339"/>
    </source>
</evidence>